<proteinExistence type="predicted"/>
<dbReference type="RefSeq" id="WP_235837919.1">
    <property type="nucleotide sequence ID" value="NZ_FNLO01000006.1"/>
</dbReference>
<evidence type="ECO:0000256" key="4">
    <source>
        <dbReference type="ARBA" id="ARBA00022741"/>
    </source>
</evidence>
<dbReference type="GO" id="GO:0016887">
    <property type="term" value="F:ATP hydrolysis activity"/>
    <property type="evidence" value="ECO:0007669"/>
    <property type="project" value="InterPro"/>
</dbReference>
<dbReference type="InterPro" id="IPR051120">
    <property type="entry name" value="ABC_AA/LPS_Transport"/>
</dbReference>
<dbReference type="PANTHER" id="PTHR45772">
    <property type="entry name" value="CONSERVED COMPONENT OF ABC TRANSPORTER FOR NATURAL AMINO ACIDS-RELATED"/>
    <property type="match status" value="1"/>
</dbReference>
<name>A0A1H2PQ52_9BURK</name>
<evidence type="ECO:0000256" key="3">
    <source>
        <dbReference type="ARBA" id="ARBA00022519"/>
    </source>
</evidence>
<dbReference type="AlphaFoldDB" id="A0A1H2PQ52"/>
<evidence type="ECO:0000256" key="1">
    <source>
        <dbReference type="ARBA" id="ARBA00022448"/>
    </source>
</evidence>
<feature type="domain" description="ABC transporter" evidence="6">
    <location>
        <begin position="41"/>
        <end position="290"/>
    </location>
</feature>
<sequence length="295" mass="31225">MSEIEPLAMPISAPHRAAGATGGAGGASGASGEHAATRPLLELQALSLRFGGLRVLHDVNLQVGRSEVVALIGPNGAGKSALLNCVSGVYRPQRESRILLDGQRIDTLGAHRVAAAGVARTFQGLHLAAGLSVRDNILLGLAARDGVGAARALLRPLSQWRRERAAREAVETIAAQCRLDDVLARPVGDLPLGVLRRVDLARALIGQPRLLLLDEPASGLSHDERPLIGEMVRLARAQAGLSVLWIEHDLELVLNEASRAVVLHHGELVESGDPRVATERARIITGYKHGRQLAA</sequence>
<dbReference type="InterPro" id="IPR003439">
    <property type="entry name" value="ABC_transporter-like_ATP-bd"/>
</dbReference>
<dbReference type="PROSITE" id="PS50893">
    <property type="entry name" value="ABC_TRANSPORTER_2"/>
    <property type="match status" value="1"/>
</dbReference>
<dbReference type="InterPro" id="IPR003593">
    <property type="entry name" value="AAA+_ATPase"/>
</dbReference>
<reference evidence="8" key="1">
    <citation type="submission" date="2016-09" db="EMBL/GenBank/DDBJ databases">
        <authorList>
            <person name="Varghese N."/>
            <person name="Submissions S."/>
        </authorList>
    </citation>
    <scope>NUCLEOTIDE SEQUENCE [LARGE SCALE GENOMIC DNA]</scope>
    <source>
        <strain evidence="8">JS23</strain>
    </source>
</reference>
<keyword evidence="1" id="KW-0813">Transport</keyword>
<evidence type="ECO:0000313" key="7">
    <source>
        <dbReference type="EMBL" id="SDV48949.1"/>
    </source>
</evidence>
<keyword evidence="2" id="KW-1003">Cell membrane</keyword>
<dbReference type="Proteomes" id="UP000243719">
    <property type="component" value="Unassembled WGS sequence"/>
</dbReference>
<evidence type="ECO:0000256" key="5">
    <source>
        <dbReference type="ARBA" id="ARBA00022840"/>
    </source>
</evidence>
<dbReference type="Pfam" id="PF00005">
    <property type="entry name" value="ABC_tran"/>
    <property type="match status" value="1"/>
</dbReference>
<organism evidence="7 8">
    <name type="scientific">Chitinasiproducens palmae</name>
    <dbReference type="NCBI Taxonomy" id="1770053"/>
    <lineage>
        <taxon>Bacteria</taxon>
        <taxon>Pseudomonadati</taxon>
        <taxon>Pseudomonadota</taxon>
        <taxon>Betaproteobacteria</taxon>
        <taxon>Burkholderiales</taxon>
        <taxon>Burkholderiaceae</taxon>
        <taxon>Chitinasiproducens</taxon>
    </lineage>
</organism>
<evidence type="ECO:0000259" key="6">
    <source>
        <dbReference type="PROSITE" id="PS50893"/>
    </source>
</evidence>
<protein>
    <submittedName>
        <fullName evidence="7">Branched-chain amino acid transport system ATP-binding protein</fullName>
    </submittedName>
</protein>
<dbReference type="Gene3D" id="3.40.50.300">
    <property type="entry name" value="P-loop containing nucleotide triphosphate hydrolases"/>
    <property type="match status" value="1"/>
</dbReference>
<dbReference type="STRING" id="1770053.SAMN05216551_106195"/>
<gene>
    <name evidence="7" type="ORF">SAMN05216551_106195</name>
</gene>
<dbReference type="EMBL" id="FNLO01000006">
    <property type="protein sequence ID" value="SDV48949.1"/>
    <property type="molecule type" value="Genomic_DNA"/>
</dbReference>
<dbReference type="GO" id="GO:0005524">
    <property type="term" value="F:ATP binding"/>
    <property type="evidence" value="ECO:0007669"/>
    <property type="project" value="UniProtKB-KW"/>
</dbReference>
<keyword evidence="8" id="KW-1185">Reference proteome</keyword>
<dbReference type="SMART" id="SM00382">
    <property type="entry name" value="AAA"/>
    <property type="match status" value="1"/>
</dbReference>
<dbReference type="SUPFAM" id="SSF52540">
    <property type="entry name" value="P-loop containing nucleoside triphosphate hydrolases"/>
    <property type="match status" value="1"/>
</dbReference>
<dbReference type="GO" id="GO:0005886">
    <property type="term" value="C:plasma membrane"/>
    <property type="evidence" value="ECO:0007669"/>
    <property type="project" value="TreeGrafter"/>
</dbReference>
<keyword evidence="4" id="KW-0547">Nucleotide-binding</keyword>
<keyword evidence="3" id="KW-0997">Cell inner membrane</keyword>
<keyword evidence="5 7" id="KW-0067">ATP-binding</keyword>
<accession>A0A1H2PQ52</accession>
<keyword evidence="3" id="KW-0472">Membrane</keyword>
<evidence type="ECO:0000313" key="8">
    <source>
        <dbReference type="Proteomes" id="UP000243719"/>
    </source>
</evidence>
<evidence type="ECO:0000256" key="2">
    <source>
        <dbReference type="ARBA" id="ARBA00022475"/>
    </source>
</evidence>
<dbReference type="InterPro" id="IPR027417">
    <property type="entry name" value="P-loop_NTPase"/>
</dbReference>